<proteinExistence type="predicted"/>
<feature type="region of interest" description="Disordered" evidence="1">
    <location>
        <begin position="49"/>
        <end position="77"/>
    </location>
</feature>
<organism evidence="2 3">
    <name type="scientific">Aphanomyces euteiches</name>
    <dbReference type="NCBI Taxonomy" id="100861"/>
    <lineage>
        <taxon>Eukaryota</taxon>
        <taxon>Sar</taxon>
        <taxon>Stramenopiles</taxon>
        <taxon>Oomycota</taxon>
        <taxon>Saprolegniomycetes</taxon>
        <taxon>Saprolegniales</taxon>
        <taxon>Verrucalvaceae</taxon>
        <taxon>Aphanomyces</taxon>
    </lineage>
</organism>
<dbReference type="EMBL" id="VJMJ01000203">
    <property type="protein sequence ID" value="KAF0727013.1"/>
    <property type="molecule type" value="Genomic_DNA"/>
</dbReference>
<evidence type="ECO:0000313" key="3">
    <source>
        <dbReference type="Proteomes" id="UP000481153"/>
    </source>
</evidence>
<comment type="caution">
    <text evidence="2">The sequence shown here is derived from an EMBL/GenBank/DDBJ whole genome shotgun (WGS) entry which is preliminary data.</text>
</comment>
<keyword evidence="3" id="KW-1185">Reference proteome</keyword>
<dbReference type="VEuPathDB" id="FungiDB:AeMF1_019586"/>
<evidence type="ECO:0000256" key="1">
    <source>
        <dbReference type="SAM" id="MobiDB-lite"/>
    </source>
</evidence>
<dbReference type="Proteomes" id="UP000481153">
    <property type="component" value="Unassembled WGS sequence"/>
</dbReference>
<reference evidence="2 3" key="1">
    <citation type="submission" date="2019-07" db="EMBL/GenBank/DDBJ databases">
        <title>Genomics analysis of Aphanomyces spp. identifies a new class of oomycete effector associated with host adaptation.</title>
        <authorList>
            <person name="Gaulin E."/>
        </authorList>
    </citation>
    <scope>NUCLEOTIDE SEQUENCE [LARGE SCALE GENOMIC DNA]</scope>
    <source>
        <strain evidence="2 3">ATCC 201684</strain>
    </source>
</reference>
<gene>
    <name evidence="2" type="ORF">Ae201684_014878</name>
</gene>
<evidence type="ECO:0000313" key="2">
    <source>
        <dbReference type="EMBL" id="KAF0727013.1"/>
    </source>
</evidence>
<sequence length="84" mass="9799">MRARPTCTDTESSSAGQAPSVLAMRRYYAKNRAKELLRFKAYYQKNKEKIRAHKKRMREESKKAASHPAKLREPSKMQLAFLLN</sequence>
<accession>A0A6G0WIG5</accession>
<protein>
    <submittedName>
        <fullName evidence="2">Uncharacterized protein</fullName>
    </submittedName>
</protein>
<name>A0A6G0WIG5_9STRA</name>
<dbReference type="AlphaFoldDB" id="A0A6G0WIG5"/>